<dbReference type="AlphaFoldDB" id="A0A8E2ERJ1"/>
<dbReference type="PANTHER" id="PTHR22891">
    <property type="entry name" value="EUKARYOTIC TRANSLATION INITIATION FACTOR 2C"/>
    <property type="match status" value="1"/>
</dbReference>
<dbReference type="InterPro" id="IPR003165">
    <property type="entry name" value="Piwi"/>
</dbReference>
<dbReference type="InterPro" id="IPR036397">
    <property type="entry name" value="RNaseH_sf"/>
</dbReference>
<keyword evidence="3" id="KW-1185">Reference proteome</keyword>
<evidence type="ECO:0000259" key="1">
    <source>
        <dbReference type="PROSITE" id="PS50822"/>
    </source>
</evidence>
<reference evidence="2 3" key="1">
    <citation type="journal article" date="2016" name="Nat. Commun.">
        <title>Ectomycorrhizal ecology is imprinted in the genome of the dominant symbiotic fungus Cenococcum geophilum.</title>
        <authorList>
            <consortium name="DOE Joint Genome Institute"/>
            <person name="Peter M."/>
            <person name="Kohler A."/>
            <person name="Ohm R.A."/>
            <person name="Kuo A."/>
            <person name="Krutzmann J."/>
            <person name="Morin E."/>
            <person name="Arend M."/>
            <person name="Barry K.W."/>
            <person name="Binder M."/>
            <person name="Choi C."/>
            <person name="Clum A."/>
            <person name="Copeland A."/>
            <person name="Grisel N."/>
            <person name="Haridas S."/>
            <person name="Kipfer T."/>
            <person name="LaButti K."/>
            <person name="Lindquist E."/>
            <person name="Lipzen A."/>
            <person name="Maire R."/>
            <person name="Meier B."/>
            <person name="Mihaltcheva S."/>
            <person name="Molinier V."/>
            <person name="Murat C."/>
            <person name="Poggeler S."/>
            <person name="Quandt C.A."/>
            <person name="Sperisen C."/>
            <person name="Tritt A."/>
            <person name="Tisserant E."/>
            <person name="Crous P.W."/>
            <person name="Henrissat B."/>
            <person name="Nehls U."/>
            <person name="Egli S."/>
            <person name="Spatafora J.W."/>
            <person name="Grigoriev I.V."/>
            <person name="Martin F.M."/>
        </authorList>
    </citation>
    <scope>NUCLEOTIDE SEQUENCE [LARGE SCALE GENOMIC DNA]</scope>
    <source>
        <strain evidence="2 3">CBS 207.34</strain>
    </source>
</reference>
<gene>
    <name evidence="2" type="ORF">AOQ84DRAFT_418714</name>
</gene>
<dbReference type="Proteomes" id="UP000250140">
    <property type="component" value="Unassembled WGS sequence"/>
</dbReference>
<evidence type="ECO:0000313" key="3">
    <source>
        <dbReference type="Proteomes" id="UP000250140"/>
    </source>
</evidence>
<proteinExistence type="predicted"/>
<protein>
    <recommendedName>
        <fullName evidence="1">Piwi domain-containing protein</fullName>
    </recommendedName>
</protein>
<dbReference type="OrthoDB" id="10252740at2759"/>
<evidence type="ECO:0000313" key="2">
    <source>
        <dbReference type="EMBL" id="OCL03577.1"/>
    </source>
</evidence>
<accession>A0A8E2ERJ1</accession>
<organism evidence="2 3">
    <name type="scientific">Glonium stellatum</name>
    <dbReference type="NCBI Taxonomy" id="574774"/>
    <lineage>
        <taxon>Eukaryota</taxon>
        <taxon>Fungi</taxon>
        <taxon>Dikarya</taxon>
        <taxon>Ascomycota</taxon>
        <taxon>Pezizomycotina</taxon>
        <taxon>Dothideomycetes</taxon>
        <taxon>Pleosporomycetidae</taxon>
        <taxon>Gloniales</taxon>
        <taxon>Gloniaceae</taxon>
        <taxon>Glonium</taxon>
    </lineage>
</organism>
<dbReference type="Gene3D" id="3.30.420.10">
    <property type="entry name" value="Ribonuclease H-like superfamily/Ribonuclease H"/>
    <property type="match status" value="1"/>
</dbReference>
<dbReference type="EMBL" id="KV750707">
    <property type="protein sequence ID" value="OCL03577.1"/>
    <property type="molecule type" value="Genomic_DNA"/>
</dbReference>
<dbReference type="InterPro" id="IPR012337">
    <property type="entry name" value="RNaseH-like_sf"/>
</dbReference>
<dbReference type="PROSITE" id="PS50822">
    <property type="entry name" value="PIWI"/>
    <property type="match status" value="1"/>
</dbReference>
<name>A0A8E2ERJ1_9PEZI</name>
<dbReference type="GO" id="GO:0003676">
    <property type="term" value="F:nucleic acid binding"/>
    <property type="evidence" value="ECO:0007669"/>
    <property type="project" value="InterPro"/>
</dbReference>
<feature type="domain" description="Piwi" evidence="1">
    <location>
        <begin position="1"/>
        <end position="166"/>
    </location>
</feature>
<dbReference type="Pfam" id="PF02171">
    <property type="entry name" value="Piwi"/>
    <property type="match status" value="1"/>
</dbReference>
<dbReference type="SUPFAM" id="SSF53098">
    <property type="entry name" value="Ribonuclease H-like"/>
    <property type="match status" value="1"/>
</dbReference>
<sequence length="166" mass="18620">MAYIATKINIKTSRINHSVIIPHQILEGTLLGADVTHPGGTSNEGTPSTVAVVGSLDARCGGFHSSMCLQDRANLEVTLSPKLVNTSHAYHAHQLIANFQPMVEERILAHYQTQKTWLKRVHYYRDSVSEGQYSQVRRAEVAKIRTAFEHVVPKNQRKRLLALLRL</sequence>